<feature type="chain" id="PRO_5039165277" evidence="1">
    <location>
        <begin position="26"/>
        <end position="197"/>
    </location>
</feature>
<accession>A0A3N1HK88</accession>
<feature type="domain" description="SAF" evidence="2">
    <location>
        <begin position="9"/>
        <end position="73"/>
    </location>
</feature>
<name>A0A3N1HK88_9ACTN</name>
<evidence type="ECO:0000313" key="3">
    <source>
        <dbReference type="EMBL" id="ROP42948.1"/>
    </source>
</evidence>
<dbReference type="InParanoid" id="A0A3N1HK88"/>
<dbReference type="Proteomes" id="UP000276232">
    <property type="component" value="Unassembled WGS sequence"/>
</dbReference>
<dbReference type="RefSeq" id="WP_158674275.1">
    <property type="nucleotide sequence ID" value="NZ_RJKN01000005.1"/>
</dbReference>
<keyword evidence="1" id="KW-0732">Signal</keyword>
<proteinExistence type="predicted"/>
<organism evidence="3 4">
    <name type="scientific">Pseudokineococcus lusitanus</name>
    <dbReference type="NCBI Taxonomy" id="763993"/>
    <lineage>
        <taxon>Bacteria</taxon>
        <taxon>Bacillati</taxon>
        <taxon>Actinomycetota</taxon>
        <taxon>Actinomycetes</taxon>
        <taxon>Kineosporiales</taxon>
        <taxon>Kineosporiaceae</taxon>
        <taxon>Pseudokineococcus</taxon>
    </lineage>
</organism>
<comment type="caution">
    <text evidence="3">The sequence shown here is derived from an EMBL/GenBank/DDBJ whole genome shotgun (WGS) entry which is preliminary data.</text>
</comment>
<reference evidence="3 4" key="1">
    <citation type="journal article" date="2015" name="Stand. Genomic Sci.">
        <title>Genomic Encyclopedia of Bacterial and Archaeal Type Strains, Phase III: the genomes of soil and plant-associated and newly described type strains.</title>
        <authorList>
            <person name="Whitman W.B."/>
            <person name="Woyke T."/>
            <person name="Klenk H.P."/>
            <person name="Zhou Y."/>
            <person name="Lilburn T.G."/>
            <person name="Beck B.J."/>
            <person name="De Vos P."/>
            <person name="Vandamme P."/>
            <person name="Eisen J.A."/>
            <person name="Garrity G."/>
            <person name="Hugenholtz P."/>
            <person name="Kyrpides N.C."/>
        </authorList>
    </citation>
    <scope>NUCLEOTIDE SEQUENCE [LARGE SCALE GENOMIC DNA]</scope>
    <source>
        <strain evidence="3 4">CECT 7306</strain>
    </source>
</reference>
<dbReference type="SMART" id="SM00858">
    <property type="entry name" value="SAF"/>
    <property type="match status" value="1"/>
</dbReference>
<dbReference type="Pfam" id="PF08666">
    <property type="entry name" value="SAF"/>
    <property type="match status" value="1"/>
</dbReference>
<dbReference type="EMBL" id="RJKN01000005">
    <property type="protein sequence ID" value="ROP42948.1"/>
    <property type="molecule type" value="Genomic_DNA"/>
</dbReference>
<evidence type="ECO:0000259" key="2">
    <source>
        <dbReference type="SMART" id="SM00858"/>
    </source>
</evidence>
<keyword evidence="4" id="KW-1185">Reference proteome</keyword>
<feature type="signal peptide" evidence="1">
    <location>
        <begin position="1"/>
        <end position="25"/>
    </location>
</feature>
<dbReference type="InterPro" id="IPR013974">
    <property type="entry name" value="SAF"/>
</dbReference>
<evidence type="ECO:0000313" key="4">
    <source>
        <dbReference type="Proteomes" id="UP000276232"/>
    </source>
</evidence>
<evidence type="ECO:0000256" key="1">
    <source>
        <dbReference type="SAM" id="SignalP"/>
    </source>
</evidence>
<sequence>MRPTPPAAPLLLAAAADLPAGHVLAAADLVRVPVPAAVAPAGALGPADDGAVLGARLTSAVRSGELLTDARLGGPGLLVGAPAGQVALAVPVGGATGALVRAGDAVDVLAPPAAPAWDAGGSVDGIAAAGAAVVVARGAVVLDVPAAAGGTGLLPAGGGTPGVVVLAVARGEAAEVAAVTATGGSLVLALLPPAAPP</sequence>
<gene>
    <name evidence="3" type="ORF">EDC03_2238</name>
</gene>
<protein>
    <submittedName>
        <fullName evidence="3">SAF domain-containing protein</fullName>
    </submittedName>
</protein>
<dbReference type="AlphaFoldDB" id="A0A3N1HK88"/>